<feature type="region of interest" description="Disordered" evidence="1">
    <location>
        <begin position="86"/>
        <end position="147"/>
    </location>
</feature>
<dbReference type="Pfam" id="PF26118">
    <property type="entry name" value="DUF8035"/>
    <property type="match status" value="1"/>
</dbReference>
<feature type="compositionally biased region" description="Acidic residues" evidence="1">
    <location>
        <begin position="252"/>
        <end position="263"/>
    </location>
</feature>
<feature type="compositionally biased region" description="Acidic residues" evidence="1">
    <location>
        <begin position="125"/>
        <end position="139"/>
    </location>
</feature>
<dbReference type="InterPro" id="IPR058348">
    <property type="entry name" value="DUF8035"/>
</dbReference>
<feature type="domain" description="BAG" evidence="2">
    <location>
        <begin position="2"/>
        <end position="73"/>
    </location>
</feature>
<evidence type="ECO:0000259" key="3">
    <source>
        <dbReference type="Pfam" id="PF22893"/>
    </source>
</evidence>
<evidence type="ECO:0000313" key="5">
    <source>
        <dbReference type="EMBL" id="TVY47862.1"/>
    </source>
</evidence>
<sequence>MSHFRTKILPLCVQFSAAPPTDLDKKASEHTKLRETINDEVLLKLDAIDTAGDSEVREKRRAFHRETWDVLNGLKTRVSMPMDDLSLEQANPAPDPELETAVDREWDSFSTKKKKTKTPAREGENLEDDGLDDPDDDDEHSIQPDNLGILDRAASDIDQDTEAIEESSDQRISIPRPLKGRNGDKWTEITKDIVSREAIEEMGYDFEETASNFYITQTLGYEHVNELHELTKKIRRDLRSVHSNTAEFQPSDFDESFELDEEGRDPTTSLNVDHDGLPTTHIIDIDHGHADEASSSDFDKIRWQVPYELVKEGRGTEAENTDKIKIPPEVAITKGMNFKDAIGRKFSFPFELCSTWPGMEEMIRQAFLHVDIVGPQVQAGRYDLLGPDGDIILPNIWEAYIEPDMAITMHMWPMPEAFIPPSNEIDEPKGSKETQRVPSPPLGGNKTTSRRRRHSHKGHSRRSSKLEKEGASTGYL</sequence>
<evidence type="ECO:0000313" key="6">
    <source>
        <dbReference type="Proteomes" id="UP000443090"/>
    </source>
</evidence>
<dbReference type="AlphaFoldDB" id="A0A8H8S6J1"/>
<protein>
    <submittedName>
        <fullName evidence="5">Uncharacterized protein</fullName>
    </submittedName>
</protein>
<feature type="region of interest" description="Disordered" evidence="1">
    <location>
        <begin position="161"/>
        <end position="184"/>
    </location>
</feature>
<dbReference type="EMBL" id="QGMI01000069">
    <property type="protein sequence ID" value="TVY47862.1"/>
    <property type="molecule type" value="Genomic_DNA"/>
</dbReference>
<organism evidence="5 6">
    <name type="scientific">Lachnellula occidentalis</name>
    <dbReference type="NCBI Taxonomy" id="215460"/>
    <lineage>
        <taxon>Eukaryota</taxon>
        <taxon>Fungi</taxon>
        <taxon>Dikarya</taxon>
        <taxon>Ascomycota</taxon>
        <taxon>Pezizomycotina</taxon>
        <taxon>Leotiomycetes</taxon>
        <taxon>Helotiales</taxon>
        <taxon>Lachnaceae</taxon>
        <taxon>Lachnellula</taxon>
    </lineage>
</organism>
<feature type="region of interest" description="Disordered" evidence="1">
    <location>
        <begin position="418"/>
        <end position="476"/>
    </location>
</feature>
<dbReference type="Pfam" id="PF02179">
    <property type="entry name" value="BAG"/>
    <property type="match status" value="1"/>
</dbReference>
<dbReference type="SUPFAM" id="SSF63491">
    <property type="entry name" value="BAG domain"/>
    <property type="match status" value="1"/>
</dbReference>
<feature type="compositionally biased region" description="Basic residues" evidence="1">
    <location>
        <begin position="448"/>
        <end position="463"/>
    </location>
</feature>
<feature type="compositionally biased region" description="Basic and acidic residues" evidence="1">
    <location>
        <begin position="426"/>
        <end position="435"/>
    </location>
</feature>
<feature type="domain" description="DUF8035" evidence="4">
    <location>
        <begin position="184"/>
        <end position="236"/>
    </location>
</feature>
<proteinExistence type="predicted"/>
<evidence type="ECO:0000259" key="2">
    <source>
        <dbReference type="Pfam" id="PF02179"/>
    </source>
</evidence>
<accession>A0A8H8S6J1</accession>
<evidence type="ECO:0000256" key="1">
    <source>
        <dbReference type="SAM" id="MobiDB-lite"/>
    </source>
</evidence>
<dbReference type="Gene3D" id="1.20.58.120">
    <property type="entry name" value="BAG domain"/>
    <property type="match status" value="1"/>
</dbReference>
<reference evidence="5 6" key="1">
    <citation type="submission" date="2018-05" db="EMBL/GenBank/DDBJ databases">
        <title>Genome sequencing and assembly of the regulated plant pathogen Lachnellula willkommii and related sister species for the development of diagnostic species identification markers.</title>
        <authorList>
            <person name="Giroux E."/>
            <person name="Bilodeau G."/>
        </authorList>
    </citation>
    <scope>NUCLEOTIDE SEQUENCE [LARGE SCALE GENOMIC DNA]</scope>
    <source>
        <strain evidence="5 6">CBS 160.35</strain>
    </source>
</reference>
<dbReference type="Pfam" id="PF22893">
    <property type="entry name" value="ULD_2"/>
    <property type="match status" value="1"/>
</dbReference>
<dbReference type="GO" id="GO:0051087">
    <property type="term" value="F:protein-folding chaperone binding"/>
    <property type="evidence" value="ECO:0007669"/>
    <property type="project" value="InterPro"/>
</dbReference>
<gene>
    <name evidence="5" type="ORF">LOCC1_G001976</name>
</gene>
<dbReference type="InterPro" id="IPR054464">
    <property type="entry name" value="ULD_fung"/>
</dbReference>
<keyword evidence="6" id="KW-1185">Reference proteome</keyword>
<feature type="domain" description="Ubiquitin-like" evidence="3">
    <location>
        <begin position="335"/>
        <end position="415"/>
    </location>
</feature>
<feature type="region of interest" description="Disordered" evidence="1">
    <location>
        <begin position="246"/>
        <end position="275"/>
    </location>
</feature>
<dbReference type="Proteomes" id="UP000443090">
    <property type="component" value="Unassembled WGS sequence"/>
</dbReference>
<dbReference type="InterPro" id="IPR003103">
    <property type="entry name" value="BAG_domain"/>
</dbReference>
<evidence type="ECO:0000259" key="4">
    <source>
        <dbReference type="Pfam" id="PF26118"/>
    </source>
</evidence>
<dbReference type="OrthoDB" id="3045089at2759"/>
<name>A0A8H8S6J1_9HELO</name>
<comment type="caution">
    <text evidence="5">The sequence shown here is derived from an EMBL/GenBank/DDBJ whole genome shotgun (WGS) entry which is preliminary data.</text>
</comment>
<dbReference type="InterPro" id="IPR036533">
    <property type="entry name" value="BAG_dom_sf"/>
</dbReference>